<proteinExistence type="predicted"/>
<dbReference type="InterPro" id="IPR053137">
    <property type="entry name" value="NLR-like"/>
</dbReference>
<evidence type="ECO:0000313" key="2">
    <source>
        <dbReference type="EMBL" id="KAE8149064.1"/>
    </source>
</evidence>
<dbReference type="GO" id="GO:0009116">
    <property type="term" value="P:nucleoside metabolic process"/>
    <property type="evidence" value="ECO:0007669"/>
    <property type="project" value="InterPro"/>
</dbReference>
<feature type="region of interest" description="Disordered" evidence="1">
    <location>
        <begin position="1"/>
        <end position="21"/>
    </location>
</feature>
<dbReference type="InterPro" id="IPR035994">
    <property type="entry name" value="Nucleoside_phosphorylase_sf"/>
</dbReference>
<evidence type="ECO:0000313" key="3">
    <source>
        <dbReference type="Proteomes" id="UP000325780"/>
    </source>
</evidence>
<dbReference type="PANTHER" id="PTHR46082">
    <property type="entry name" value="ATP/GTP-BINDING PROTEIN-RELATED"/>
    <property type="match status" value="1"/>
</dbReference>
<dbReference type="EMBL" id="ML742136">
    <property type="protein sequence ID" value="KAE8149064.1"/>
    <property type="molecule type" value="Genomic_DNA"/>
</dbReference>
<protein>
    <submittedName>
        <fullName evidence="2">Purine and uridine phosphorylase</fullName>
    </submittedName>
</protein>
<dbReference type="AlphaFoldDB" id="A0A5N6TRZ0"/>
<dbReference type="PANTHER" id="PTHR46082:SF11">
    <property type="entry name" value="AAA+ ATPASE DOMAIN-CONTAINING PROTEIN-RELATED"/>
    <property type="match status" value="1"/>
</dbReference>
<organism evidence="2 3">
    <name type="scientific">Aspergillus avenaceus</name>
    <dbReference type="NCBI Taxonomy" id="36643"/>
    <lineage>
        <taxon>Eukaryota</taxon>
        <taxon>Fungi</taxon>
        <taxon>Dikarya</taxon>
        <taxon>Ascomycota</taxon>
        <taxon>Pezizomycotina</taxon>
        <taxon>Eurotiomycetes</taxon>
        <taxon>Eurotiomycetidae</taxon>
        <taxon>Eurotiales</taxon>
        <taxon>Aspergillaceae</taxon>
        <taxon>Aspergillus</taxon>
        <taxon>Aspergillus subgen. Circumdati</taxon>
    </lineage>
</organism>
<accession>A0A5N6TRZ0</accession>
<dbReference type="Gene3D" id="3.40.50.1580">
    <property type="entry name" value="Nucleoside phosphorylase domain"/>
    <property type="match status" value="1"/>
</dbReference>
<dbReference type="SUPFAM" id="SSF53167">
    <property type="entry name" value="Purine and uridine phosphorylases"/>
    <property type="match status" value="1"/>
</dbReference>
<dbReference type="OrthoDB" id="1577640at2759"/>
<keyword evidence="3" id="KW-1185">Reference proteome</keyword>
<dbReference type="Proteomes" id="UP000325780">
    <property type="component" value="Unassembled WGS sequence"/>
</dbReference>
<sequence length="363" mass="39569">MSGPELEISDGETLVSRKMDSKPRSTKLTYNDYTVGWVCALPKEQTAATVMLDRRHPDLPKRRGDHNIYTCGSIGRHNIVIACLPKGKHGNNSIAALSTRMIATFPFIGVCLIVGIGSGIPPNVQLGDVVISTPGNGYAGVVQWDMGKAEPDGKFKPITALNSPPDVLLIAVAKLETHNEIYGSSTRHCLDDIGRRYPNLAPRYTQPGPPGDSSPTSYILYHSQNKWVTMYLVLLEKIVGLLGYTLGWLVFASMRILEKQSPNTTHNALGQFQRKPEGTQVHYGLIASGNQIIENVKTRDRLNKAFGGNVLCIEMGAAGLTSHFPCLVIRGICDYADSSIDRGWQEYAAATAAATAKELLEYV</sequence>
<name>A0A5N6TRZ0_ASPAV</name>
<evidence type="ECO:0000256" key="1">
    <source>
        <dbReference type="SAM" id="MobiDB-lite"/>
    </source>
</evidence>
<dbReference type="GO" id="GO:0003824">
    <property type="term" value="F:catalytic activity"/>
    <property type="evidence" value="ECO:0007669"/>
    <property type="project" value="InterPro"/>
</dbReference>
<gene>
    <name evidence="2" type="ORF">BDV25DRAFT_157038</name>
</gene>
<reference evidence="2 3" key="1">
    <citation type="submission" date="2019-04" db="EMBL/GenBank/DDBJ databases">
        <title>Friends and foes A comparative genomics study of 23 Aspergillus species from section Flavi.</title>
        <authorList>
            <consortium name="DOE Joint Genome Institute"/>
            <person name="Kjaerbolling I."/>
            <person name="Vesth T."/>
            <person name="Frisvad J.C."/>
            <person name="Nybo J.L."/>
            <person name="Theobald S."/>
            <person name="Kildgaard S."/>
            <person name="Isbrandt T."/>
            <person name="Kuo A."/>
            <person name="Sato A."/>
            <person name="Lyhne E.K."/>
            <person name="Kogle M.E."/>
            <person name="Wiebenga A."/>
            <person name="Kun R.S."/>
            <person name="Lubbers R.J."/>
            <person name="Makela M.R."/>
            <person name="Barry K."/>
            <person name="Chovatia M."/>
            <person name="Clum A."/>
            <person name="Daum C."/>
            <person name="Haridas S."/>
            <person name="He G."/>
            <person name="LaButti K."/>
            <person name="Lipzen A."/>
            <person name="Mondo S."/>
            <person name="Riley R."/>
            <person name="Salamov A."/>
            <person name="Simmons B.A."/>
            <person name="Magnuson J.K."/>
            <person name="Henrissat B."/>
            <person name="Mortensen U.H."/>
            <person name="Larsen T.O."/>
            <person name="Devries R.P."/>
            <person name="Grigoriev I.V."/>
            <person name="Machida M."/>
            <person name="Baker S.E."/>
            <person name="Andersen M.R."/>
        </authorList>
    </citation>
    <scope>NUCLEOTIDE SEQUENCE [LARGE SCALE GENOMIC DNA]</scope>
    <source>
        <strain evidence="2 3">IBT 18842</strain>
    </source>
</reference>